<dbReference type="Gene3D" id="3.30.70.1400">
    <property type="entry name" value="Aminomethyltransferase beta-barrel domains"/>
    <property type="match status" value="1"/>
</dbReference>
<dbReference type="PANTHER" id="PTHR22602">
    <property type="entry name" value="TRANSFERASE CAF17, MITOCHONDRIAL-RELATED"/>
    <property type="match status" value="1"/>
</dbReference>
<proteinExistence type="predicted"/>
<dbReference type="GO" id="GO:0016226">
    <property type="term" value="P:iron-sulfur cluster assembly"/>
    <property type="evidence" value="ECO:0007669"/>
    <property type="project" value="TreeGrafter"/>
</dbReference>
<dbReference type="EMBL" id="PTIZ01000007">
    <property type="protein sequence ID" value="PPK74841.1"/>
    <property type="molecule type" value="Genomic_DNA"/>
</dbReference>
<dbReference type="Gene3D" id="2.40.30.160">
    <property type="match status" value="1"/>
</dbReference>
<accession>A0A2S6HBP8</accession>
<evidence type="ECO:0000313" key="2">
    <source>
        <dbReference type="Proteomes" id="UP000240010"/>
    </source>
</evidence>
<dbReference type="Gene3D" id="3.30.70.1630">
    <property type="match status" value="1"/>
</dbReference>
<dbReference type="PANTHER" id="PTHR22602:SF0">
    <property type="entry name" value="TRANSFERASE CAF17, MITOCHONDRIAL-RELATED"/>
    <property type="match status" value="1"/>
</dbReference>
<dbReference type="InterPro" id="IPR017703">
    <property type="entry name" value="YgfZ/GCV_T_CS"/>
</dbReference>
<dbReference type="RefSeq" id="WP_104429375.1">
    <property type="nucleotide sequence ID" value="NZ_PTIZ01000007.1"/>
</dbReference>
<name>A0A2S6HBP8_9GAMM</name>
<dbReference type="AlphaFoldDB" id="A0A2S6HBP8"/>
<dbReference type="Proteomes" id="UP000240010">
    <property type="component" value="Unassembled WGS sequence"/>
</dbReference>
<dbReference type="SUPFAM" id="SSF103025">
    <property type="entry name" value="Folate-binding domain"/>
    <property type="match status" value="1"/>
</dbReference>
<dbReference type="InterPro" id="IPR045179">
    <property type="entry name" value="YgfZ/GcvT"/>
</dbReference>
<protein>
    <submittedName>
        <fullName evidence="1">Uncharacterized protein</fullName>
    </submittedName>
</protein>
<organism evidence="1 2">
    <name type="scientific">Methylobacter tundripaludum</name>
    <dbReference type="NCBI Taxonomy" id="173365"/>
    <lineage>
        <taxon>Bacteria</taxon>
        <taxon>Pseudomonadati</taxon>
        <taxon>Pseudomonadota</taxon>
        <taxon>Gammaproteobacteria</taxon>
        <taxon>Methylococcales</taxon>
        <taxon>Methylococcaceae</taxon>
        <taxon>Methylobacter</taxon>
    </lineage>
</organism>
<dbReference type="PIRSF" id="PIRSF006487">
    <property type="entry name" value="GcvT"/>
    <property type="match status" value="1"/>
</dbReference>
<reference evidence="1 2" key="1">
    <citation type="submission" date="2018-02" db="EMBL/GenBank/DDBJ databases">
        <title>Subsurface microbial communities from deep shales in Ohio and West Virginia, USA.</title>
        <authorList>
            <person name="Wrighton K."/>
        </authorList>
    </citation>
    <scope>NUCLEOTIDE SEQUENCE [LARGE SCALE GENOMIC DNA]</scope>
    <source>
        <strain evidence="1 2">OWC-DMM</strain>
    </source>
</reference>
<gene>
    <name evidence="1" type="ORF">B0F87_10784</name>
</gene>
<dbReference type="NCBIfam" id="TIGR03317">
    <property type="entry name" value="ygfZ_signature"/>
    <property type="match status" value="1"/>
</dbReference>
<sequence length="326" mass="36243">MNPNWKNYLLSKNALFDNDTDIVFPSPEREGNKRIYPIAHLGVLTIAGSDAAKFLQGQITCNINDITDIRSSLGALCNPKGRAITTFLLVKNADAFLMILPQELLASVKKRLQMYVLRSKVTLTDSSDELCLIGLYDEASQPGEVPEQRFAISSQENIVVNLQNRNLIIAGADNAQALWEKQVKLGFQPEDSAQWRYLDIISGIPWITAETSEEFIPQMLNLDKLGGISFNKGCYTGQEIVARTHYLGKAKREMFLAECDALATPEPNSTIIDDSTGTEQSVGKVLYAQNGQNTCKMLVILQISDTNAYNLRLKNHNQDKLTLLTV</sequence>
<evidence type="ECO:0000313" key="1">
    <source>
        <dbReference type="EMBL" id="PPK74841.1"/>
    </source>
</evidence>
<comment type="caution">
    <text evidence="1">The sequence shown here is derived from an EMBL/GenBank/DDBJ whole genome shotgun (WGS) entry which is preliminary data.</text>
</comment>